<sequence length="157" mass="17180">MTTDTQVGQRPVEYALRSITALATESVQGWTVKRYGVSALRDTPAPEVLDFARLAVRRSLPATPAAGYGFSVVHEDEDGCYVVVGWWSPNRLILHTRTWLAGWDDLTALAPAPGDATACVWELVAIGHERDAWVRHVLSTPEPDFAAYLAATVAGRY</sequence>
<dbReference type="RefSeq" id="WP_184936763.1">
    <property type="nucleotide sequence ID" value="NZ_JACHJV010000001.1"/>
</dbReference>
<name>A0A7W7R3W2_KITKI</name>
<protein>
    <submittedName>
        <fullName evidence="1">Uncharacterized protein</fullName>
    </submittedName>
</protein>
<proteinExistence type="predicted"/>
<keyword evidence="2" id="KW-1185">Reference proteome</keyword>
<dbReference type="Proteomes" id="UP000540506">
    <property type="component" value="Unassembled WGS sequence"/>
</dbReference>
<comment type="caution">
    <text evidence="1">The sequence shown here is derived from an EMBL/GenBank/DDBJ whole genome shotgun (WGS) entry which is preliminary data.</text>
</comment>
<evidence type="ECO:0000313" key="1">
    <source>
        <dbReference type="EMBL" id="MBB4924891.1"/>
    </source>
</evidence>
<reference evidence="1 2" key="1">
    <citation type="submission" date="2020-08" db="EMBL/GenBank/DDBJ databases">
        <title>Sequencing the genomes of 1000 actinobacteria strains.</title>
        <authorList>
            <person name="Klenk H.-P."/>
        </authorList>
    </citation>
    <scope>NUCLEOTIDE SEQUENCE [LARGE SCALE GENOMIC DNA]</scope>
    <source>
        <strain evidence="1 2">DSM 41654</strain>
    </source>
</reference>
<evidence type="ECO:0000313" key="2">
    <source>
        <dbReference type="Proteomes" id="UP000540506"/>
    </source>
</evidence>
<accession>A0A7W7R3W2</accession>
<dbReference type="AlphaFoldDB" id="A0A7W7R3W2"/>
<gene>
    <name evidence="1" type="ORF">FHR34_003884</name>
</gene>
<organism evidence="1 2">
    <name type="scientific">Kitasatospora kifunensis</name>
    <name type="common">Streptomyces kifunensis</name>
    <dbReference type="NCBI Taxonomy" id="58351"/>
    <lineage>
        <taxon>Bacteria</taxon>
        <taxon>Bacillati</taxon>
        <taxon>Actinomycetota</taxon>
        <taxon>Actinomycetes</taxon>
        <taxon>Kitasatosporales</taxon>
        <taxon>Streptomycetaceae</taxon>
        <taxon>Kitasatospora</taxon>
    </lineage>
</organism>
<dbReference type="EMBL" id="JACHJV010000001">
    <property type="protein sequence ID" value="MBB4924891.1"/>
    <property type="molecule type" value="Genomic_DNA"/>
</dbReference>